<sequence length="66" mass="7385">MPEITASTHPKCLHQAVQHVTCLSTSTDHPGDSVTPQVCPNHEVIIILLSKHQYRMEIKGAWIQLD</sequence>
<evidence type="ECO:0000313" key="1">
    <source>
        <dbReference type="EMBL" id="GIY80743.1"/>
    </source>
</evidence>
<dbReference type="Proteomes" id="UP001054837">
    <property type="component" value="Unassembled WGS sequence"/>
</dbReference>
<dbReference type="AlphaFoldDB" id="A0AAV4WEP7"/>
<reference evidence="1 2" key="1">
    <citation type="submission" date="2021-06" db="EMBL/GenBank/DDBJ databases">
        <title>Caerostris darwini draft genome.</title>
        <authorList>
            <person name="Kono N."/>
            <person name="Arakawa K."/>
        </authorList>
    </citation>
    <scope>NUCLEOTIDE SEQUENCE [LARGE SCALE GENOMIC DNA]</scope>
</reference>
<comment type="caution">
    <text evidence="1">The sequence shown here is derived from an EMBL/GenBank/DDBJ whole genome shotgun (WGS) entry which is preliminary data.</text>
</comment>
<evidence type="ECO:0000313" key="2">
    <source>
        <dbReference type="Proteomes" id="UP001054837"/>
    </source>
</evidence>
<accession>A0AAV4WEP7</accession>
<dbReference type="EMBL" id="BPLQ01014549">
    <property type="protein sequence ID" value="GIY80743.1"/>
    <property type="molecule type" value="Genomic_DNA"/>
</dbReference>
<gene>
    <name evidence="1" type="ORF">CDAR_368281</name>
</gene>
<proteinExistence type="predicted"/>
<protein>
    <submittedName>
        <fullName evidence="1">Uncharacterized protein</fullName>
    </submittedName>
</protein>
<name>A0AAV4WEP7_9ARAC</name>
<keyword evidence="2" id="KW-1185">Reference proteome</keyword>
<organism evidence="1 2">
    <name type="scientific">Caerostris darwini</name>
    <dbReference type="NCBI Taxonomy" id="1538125"/>
    <lineage>
        <taxon>Eukaryota</taxon>
        <taxon>Metazoa</taxon>
        <taxon>Ecdysozoa</taxon>
        <taxon>Arthropoda</taxon>
        <taxon>Chelicerata</taxon>
        <taxon>Arachnida</taxon>
        <taxon>Araneae</taxon>
        <taxon>Araneomorphae</taxon>
        <taxon>Entelegynae</taxon>
        <taxon>Araneoidea</taxon>
        <taxon>Araneidae</taxon>
        <taxon>Caerostris</taxon>
    </lineage>
</organism>